<sequence length="207" mass="22796">MYEFLQPDWVSISQILITAPLLYLVVIIGIRTVGNRSTSAMNNFDWIVTVAIGGIFASTVIIDSANLLDGVIGICLLLGLQYCLTLLVRKSKMARGWLKATPQLLVYEGKFLEDNMDAERIVREEVYAAIRDKGYKSIDDIYAVVLETNARLSIIPNKDDDQKGFSLADVGGLPDGLTKDLEDRGDGDDTDEEDRKAEMTSASLVTA</sequence>
<keyword evidence="5 8" id="KW-1133">Transmembrane helix</keyword>
<dbReference type="RefSeq" id="WP_168037134.1">
    <property type="nucleotide sequence ID" value="NZ_JAATJH010000002.1"/>
</dbReference>
<dbReference type="InterPro" id="IPR007353">
    <property type="entry name" value="DUF421"/>
</dbReference>
<accession>A0ABX0XBR9</accession>
<dbReference type="EMBL" id="JAATJH010000002">
    <property type="protein sequence ID" value="NJC26389.1"/>
    <property type="molecule type" value="Genomic_DNA"/>
</dbReference>
<evidence type="ECO:0000313" key="10">
    <source>
        <dbReference type="EMBL" id="NJC26389.1"/>
    </source>
</evidence>
<dbReference type="PANTHER" id="PTHR34582">
    <property type="entry name" value="UPF0702 TRANSMEMBRANE PROTEIN YCAP"/>
    <property type="match status" value="1"/>
</dbReference>
<evidence type="ECO:0000259" key="9">
    <source>
        <dbReference type="Pfam" id="PF04239"/>
    </source>
</evidence>
<keyword evidence="3" id="KW-1003">Cell membrane</keyword>
<feature type="region of interest" description="Disordered" evidence="7">
    <location>
        <begin position="166"/>
        <end position="207"/>
    </location>
</feature>
<dbReference type="Pfam" id="PF04239">
    <property type="entry name" value="DUF421"/>
    <property type="match status" value="1"/>
</dbReference>
<evidence type="ECO:0000256" key="2">
    <source>
        <dbReference type="ARBA" id="ARBA00006448"/>
    </source>
</evidence>
<keyword evidence="6 8" id="KW-0472">Membrane</keyword>
<evidence type="ECO:0000256" key="7">
    <source>
        <dbReference type="SAM" id="MobiDB-lite"/>
    </source>
</evidence>
<evidence type="ECO:0000256" key="1">
    <source>
        <dbReference type="ARBA" id="ARBA00004651"/>
    </source>
</evidence>
<feature type="transmembrane region" description="Helical" evidence="8">
    <location>
        <begin position="46"/>
        <end position="65"/>
    </location>
</feature>
<proteinExistence type="inferred from homology"/>
<protein>
    <submittedName>
        <fullName evidence="10">Uncharacterized membrane protein YcaP (DUF421 family)</fullName>
    </submittedName>
</protein>
<dbReference type="Proteomes" id="UP000770785">
    <property type="component" value="Unassembled WGS sequence"/>
</dbReference>
<dbReference type="PANTHER" id="PTHR34582:SF6">
    <property type="entry name" value="UPF0702 TRANSMEMBRANE PROTEIN YCAP"/>
    <property type="match status" value="1"/>
</dbReference>
<comment type="similarity">
    <text evidence="2">Belongs to the UPF0702 family.</text>
</comment>
<evidence type="ECO:0000256" key="4">
    <source>
        <dbReference type="ARBA" id="ARBA00022692"/>
    </source>
</evidence>
<evidence type="ECO:0000256" key="5">
    <source>
        <dbReference type="ARBA" id="ARBA00022989"/>
    </source>
</evidence>
<evidence type="ECO:0000256" key="3">
    <source>
        <dbReference type="ARBA" id="ARBA00022475"/>
    </source>
</evidence>
<reference evidence="10 11" key="1">
    <citation type="submission" date="2020-03" db="EMBL/GenBank/DDBJ databases">
        <title>Genomic Encyclopedia of Type Strains, Phase IV (KMG-IV): sequencing the most valuable type-strain genomes for metagenomic binning, comparative biology and taxonomic classification.</title>
        <authorList>
            <person name="Goeker M."/>
        </authorList>
    </citation>
    <scope>NUCLEOTIDE SEQUENCE [LARGE SCALE GENOMIC DNA]</scope>
    <source>
        <strain evidence="10 11">DSM 105096</strain>
    </source>
</reference>
<gene>
    <name evidence="10" type="ORF">GGR27_001888</name>
</gene>
<dbReference type="InterPro" id="IPR023090">
    <property type="entry name" value="UPF0702_alpha/beta_dom_sf"/>
</dbReference>
<comment type="caution">
    <text evidence="10">The sequence shown here is derived from an EMBL/GenBank/DDBJ whole genome shotgun (WGS) entry which is preliminary data.</text>
</comment>
<dbReference type="Gene3D" id="3.30.240.20">
    <property type="entry name" value="bsu07140 like domains"/>
    <property type="match status" value="1"/>
</dbReference>
<keyword evidence="4 8" id="KW-0812">Transmembrane</keyword>
<evidence type="ECO:0000313" key="11">
    <source>
        <dbReference type="Proteomes" id="UP000770785"/>
    </source>
</evidence>
<evidence type="ECO:0000256" key="8">
    <source>
        <dbReference type="SAM" id="Phobius"/>
    </source>
</evidence>
<comment type="subcellular location">
    <subcellularLocation>
        <location evidence="1">Cell membrane</location>
        <topology evidence="1">Multi-pass membrane protein</topology>
    </subcellularLocation>
</comment>
<evidence type="ECO:0000256" key="6">
    <source>
        <dbReference type="ARBA" id="ARBA00023136"/>
    </source>
</evidence>
<feature type="domain" description="YetF C-terminal" evidence="9">
    <location>
        <begin position="90"/>
        <end position="160"/>
    </location>
</feature>
<organism evidence="10 11">
    <name type="scientific">Neolewinella antarctica</name>
    <dbReference type="NCBI Taxonomy" id="442734"/>
    <lineage>
        <taxon>Bacteria</taxon>
        <taxon>Pseudomonadati</taxon>
        <taxon>Bacteroidota</taxon>
        <taxon>Saprospiria</taxon>
        <taxon>Saprospirales</taxon>
        <taxon>Lewinellaceae</taxon>
        <taxon>Neolewinella</taxon>
    </lineage>
</organism>
<feature type="transmembrane region" description="Helical" evidence="8">
    <location>
        <begin position="71"/>
        <end position="88"/>
    </location>
</feature>
<name>A0ABX0XBR9_9BACT</name>
<keyword evidence="11" id="KW-1185">Reference proteome</keyword>
<feature type="transmembrane region" description="Helical" evidence="8">
    <location>
        <begin position="12"/>
        <end position="34"/>
    </location>
</feature>